<dbReference type="InterPro" id="IPR000387">
    <property type="entry name" value="Tyr_Pase_dom"/>
</dbReference>
<dbReference type="PROSITE" id="PS00383">
    <property type="entry name" value="TYR_PHOSPHATASE_1"/>
    <property type="match status" value="1"/>
</dbReference>
<protein>
    <recommendedName>
        <fullName evidence="1">Tyrosine specific protein phosphatases domain-containing protein</fullName>
    </recommendedName>
</protein>
<accession>A0ABR0EN59</accession>
<dbReference type="PROSITE" id="PS50056">
    <property type="entry name" value="TYR_PHOSPHATASE_2"/>
    <property type="match status" value="1"/>
</dbReference>
<dbReference type="PANTHER" id="PTHR31126:SF1">
    <property type="entry name" value="TYROSINE SPECIFIC PROTEIN PHOSPHATASES DOMAIN-CONTAINING PROTEIN"/>
    <property type="match status" value="1"/>
</dbReference>
<feature type="domain" description="Tyrosine specific protein phosphatases" evidence="1">
    <location>
        <begin position="122"/>
        <end position="180"/>
    </location>
</feature>
<reference evidence="2 3" key="1">
    <citation type="journal article" date="2023" name="G3 (Bethesda)">
        <title>A chromosome-level genome assembly of Zasmidium syzygii isolated from banana leaves.</title>
        <authorList>
            <person name="van Westerhoven A.C."/>
            <person name="Mehrabi R."/>
            <person name="Talebi R."/>
            <person name="Steentjes M.B.F."/>
            <person name="Corcolon B."/>
            <person name="Chong P.A."/>
            <person name="Kema G.H.J."/>
            <person name="Seidl M.F."/>
        </authorList>
    </citation>
    <scope>NUCLEOTIDE SEQUENCE [LARGE SCALE GENOMIC DNA]</scope>
    <source>
        <strain evidence="2 3">P124</strain>
    </source>
</reference>
<name>A0ABR0EN59_ZASCE</name>
<dbReference type="Pfam" id="PF13350">
    <property type="entry name" value="Y_phosphatase3"/>
    <property type="match status" value="1"/>
</dbReference>
<dbReference type="InterPro" id="IPR029021">
    <property type="entry name" value="Prot-tyrosine_phosphatase-like"/>
</dbReference>
<evidence type="ECO:0000259" key="1">
    <source>
        <dbReference type="PROSITE" id="PS50056"/>
    </source>
</evidence>
<dbReference type="PANTHER" id="PTHR31126">
    <property type="entry name" value="TYROSINE-PROTEIN PHOSPHATASE"/>
    <property type="match status" value="1"/>
</dbReference>
<dbReference type="Proteomes" id="UP001305779">
    <property type="component" value="Unassembled WGS sequence"/>
</dbReference>
<proteinExistence type="predicted"/>
<dbReference type="InterPro" id="IPR026893">
    <property type="entry name" value="Tyr/Ser_Pase_IphP-type"/>
</dbReference>
<evidence type="ECO:0000313" key="3">
    <source>
        <dbReference type="Proteomes" id="UP001305779"/>
    </source>
</evidence>
<dbReference type="Gene3D" id="3.90.190.10">
    <property type="entry name" value="Protein tyrosine phosphatase superfamily"/>
    <property type="match status" value="1"/>
</dbReference>
<dbReference type="EMBL" id="JAXOVC010000004">
    <property type="protein sequence ID" value="KAK4502910.1"/>
    <property type="molecule type" value="Genomic_DNA"/>
</dbReference>
<comment type="caution">
    <text evidence="2">The sequence shown here is derived from an EMBL/GenBank/DDBJ whole genome shotgun (WGS) entry which is preliminary data.</text>
</comment>
<dbReference type="SUPFAM" id="SSF52799">
    <property type="entry name" value="(Phosphotyrosine protein) phosphatases II"/>
    <property type="match status" value="1"/>
</dbReference>
<evidence type="ECO:0000313" key="2">
    <source>
        <dbReference type="EMBL" id="KAK4502910.1"/>
    </source>
</evidence>
<keyword evidence="3" id="KW-1185">Reference proteome</keyword>
<organism evidence="2 3">
    <name type="scientific">Zasmidium cellare</name>
    <name type="common">Wine cellar mold</name>
    <name type="synonym">Racodium cellare</name>
    <dbReference type="NCBI Taxonomy" id="395010"/>
    <lineage>
        <taxon>Eukaryota</taxon>
        <taxon>Fungi</taxon>
        <taxon>Dikarya</taxon>
        <taxon>Ascomycota</taxon>
        <taxon>Pezizomycotina</taxon>
        <taxon>Dothideomycetes</taxon>
        <taxon>Dothideomycetidae</taxon>
        <taxon>Mycosphaerellales</taxon>
        <taxon>Mycosphaerellaceae</taxon>
        <taxon>Zasmidium</taxon>
    </lineage>
</organism>
<gene>
    <name evidence="2" type="ORF">PRZ48_006337</name>
</gene>
<sequence length="270" mass="29770">MSTTLPSPPFIPIEGTSNFRDIGDNVHVRRGLVYRSADPSKASPAGLKKMSEELGIKVIFDLRSTPEIQRDGPEWAGVEVDKEDPYVEYGILRKWVPVFAAKDYGPEQVGLRYQQYTKTGSEGFVKAYHDILLAAPSAYTTIFRHLAQPNPTPCLVHCTAGKDRTGVLVALLFLLAGVDVDAIAEEYSLTDLGLEHLKPLFMERLLKNPALEGNKEGVKNMVSSKRENMVDTVGMIRREFGGAESYLKGQCGLQDGEVESLRRNLKGATA</sequence>
<dbReference type="InterPro" id="IPR016130">
    <property type="entry name" value="Tyr_Pase_AS"/>
</dbReference>